<feature type="transmembrane region" description="Helical" evidence="1">
    <location>
        <begin position="345"/>
        <end position="366"/>
    </location>
</feature>
<gene>
    <name evidence="2" type="ORF">FPZ44_22005</name>
</gene>
<dbReference type="EMBL" id="VNJK01000004">
    <property type="protein sequence ID" value="TVX87168.1"/>
    <property type="molecule type" value="Genomic_DNA"/>
</dbReference>
<evidence type="ECO:0000256" key="1">
    <source>
        <dbReference type="SAM" id="Phobius"/>
    </source>
</evidence>
<feature type="transmembrane region" description="Helical" evidence="1">
    <location>
        <begin position="387"/>
        <end position="407"/>
    </location>
</feature>
<comment type="caution">
    <text evidence="2">The sequence shown here is derived from an EMBL/GenBank/DDBJ whole genome shotgun (WGS) entry which is preliminary data.</text>
</comment>
<feature type="transmembrane region" description="Helical" evidence="1">
    <location>
        <begin position="142"/>
        <end position="164"/>
    </location>
</feature>
<name>A0A559IHQ0_9BACL</name>
<evidence type="ECO:0000313" key="3">
    <source>
        <dbReference type="Proteomes" id="UP000318102"/>
    </source>
</evidence>
<feature type="transmembrane region" description="Helical" evidence="1">
    <location>
        <begin position="101"/>
        <end position="121"/>
    </location>
</feature>
<keyword evidence="1" id="KW-0472">Membrane</keyword>
<dbReference type="AlphaFoldDB" id="A0A559IHQ0"/>
<dbReference type="OrthoDB" id="2447941at2"/>
<dbReference type="Proteomes" id="UP000318102">
    <property type="component" value="Unassembled WGS sequence"/>
</dbReference>
<protein>
    <submittedName>
        <fullName evidence="2">ABC transporter permease</fullName>
    </submittedName>
</protein>
<dbReference type="PIRSF" id="PIRSF037259">
    <property type="entry name" value="EcsB_ABC"/>
    <property type="match status" value="1"/>
</dbReference>
<evidence type="ECO:0000313" key="2">
    <source>
        <dbReference type="EMBL" id="TVX87168.1"/>
    </source>
</evidence>
<accession>A0A559IHQ0</accession>
<reference evidence="2 3" key="1">
    <citation type="submission" date="2019-07" db="EMBL/GenBank/DDBJ databases">
        <authorList>
            <person name="Kim J."/>
        </authorList>
    </citation>
    <scope>NUCLEOTIDE SEQUENCE [LARGE SCALE GENOMIC DNA]</scope>
    <source>
        <strain evidence="2 3">N4</strain>
    </source>
</reference>
<organism evidence="2 3">
    <name type="scientific">Paenibacillus agilis</name>
    <dbReference type="NCBI Taxonomy" id="3020863"/>
    <lineage>
        <taxon>Bacteria</taxon>
        <taxon>Bacillati</taxon>
        <taxon>Bacillota</taxon>
        <taxon>Bacilli</taxon>
        <taxon>Bacillales</taxon>
        <taxon>Paenibacillaceae</taxon>
        <taxon>Paenibacillus</taxon>
    </lineage>
</organism>
<feature type="transmembrane region" description="Helical" evidence="1">
    <location>
        <begin position="65"/>
        <end position="89"/>
    </location>
</feature>
<dbReference type="InterPro" id="IPR010288">
    <property type="entry name" value="EcsB_ABC"/>
</dbReference>
<feature type="transmembrane region" description="Helical" evidence="1">
    <location>
        <begin position="321"/>
        <end position="339"/>
    </location>
</feature>
<feature type="transmembrane region" description="Helical" evidence="1">
    <location>
        <begin position="230"/>
        <end position="246"/>
    </location>
</feature>
<proteinExistence type="predicted"/>
<sequence length="446" mass="51835">MRSMLGSGMIAYHRRFLMRDSVERSASTSRSSYEQADVRKWIHPEKLWADRVFSYWQSIIPYVGYVIRSGFGFMIALLFVAGTALYASYLERVPADFPVRWLALAILVPTLVHMTYRTFIVEADRVFFLRIAHKMQPYLRRSVRYSLIPRLLLTAVVWTVIWPIYQRVEVSPKPYLLMLIVLLVLKLVVAYGVWVERHVTDKDSLFWLDWSRKIVCVLFIWAWLWFPIPAAGLLSGVIGIVYLLGLRRVSVLTFAWDAHMEAERVHQQRIQQFLSSFVDLPAMDERRYARPWMNLLGNRYSFRQPYAYHYMLAKTIIRSEWLGIWMRLTVIGTLLITFAKDTPWNGLLLLLFLVAISAQNRTLFQLHKHDVWYQLYPLSPSAKKDAALTYSSAFHLLSALILLVPVILGSTSIMYRAAAAGIAVLIVGCTRWSRGRSKLQDEDEED</sequence>
<keyword evidence="1" id="KW-1133">Transmembrane helix</keyword>
<feature type="transmembrane region" description="Helical" evidence="1">
    <location>
        <begin position="176"/>
        <end position="194"/>
    </location>
</feature>
<keyword evidence="3" id="KW-1185">Reference proteome</keyword>
<dbReference type="GO" id="GO:0016020">
    <property type="term" value="C:membrane"/>
    <property type="evidence" value="ECO:0007669"/>
    <property type="project" value="InterPro"/>
</dbReference>
<dbReference type="Pfam" id="PF05975">
    <property type="entry name" value="EcsB"/>
    <property type="match status" value="1"/>
</dbReference>
<keyword evidence="1" id="KW-0812">Transmembrane</keyword>